<dbReference type="PROSITE" id="PS00028">
    <property type="entry name" value="ZINC_FINGER_C2H2_1"/>
    <property type="match status" value="2"/>
</dbReference>
<evidence type="ECO:0000256" key="1">
    <source>
        <dbReference type="ARBA" id="ARBA00022723"/>
    </source>
</evidence>
<accession>A0A9W9I028</accession>
<dbReference type="InterPro" id="IPR000845">
    <property type="entry name" value="Nucleoside_phosphorylase_d"/>
</dbReference>
<evidence type="ECO:0000256" key="2">
    <source>
        <dbReference type="ARBA" id="ARBA00022737"/>
    </source>
</evidence>
<dbReference type="PANTHER" id="PTHR10039:SF14">
    <property type="entry name" value="NACHT DOMAIN-CONTAINING PROTEIN"/>
    <property type="match status" value="1"/>
</dbReference>
<dbReference type="PANTHER" id="PTHR10039">
    <property type="entry name" value="AMELOGENIN"/>
    <property type="match status" value="1"/>
</dbReference>
<dbReference type="RefSeq" id="XP_056542318.1">
    <property type="nucleotide sequence ID" value="XM_056689889.1"/>
</dbReference>
<dbReference type="OrthoDB" id="443402at2759"/>
<dbReference type="PROSITE" id="PS50157">
    <property type="entry name" value="ZINC_FINGER_C2H2_2"/>
    <property type="match status" value="2"/>
</dbReference>
<dbReference type="InterPro" id="IPR027417">
    <property type="entry name" value="P-loop_NTPase"/>
</dbReference>
<dbReference type="SUPFAM" id="SSF53167">
    <property type="entry name" value="Purine and uridine phosphorylases"/>
    <property type="match status" value="1"/>
</dbReference>
<keyword evidence="2" id="KW-0677">Repeat</keyword>
<proteinExistence type="predicted"/>
<evidence type="ECO:0000313" key="8">
    <source>
        <dbReference type="Proteomes" id="UP001149163"/>
    </source>
</evidence>
<name>A0A9W9I028_9EURO</name>
<evidence type="ECO:0000259" key="6">
    <source>
        <dbReference type="PROSITE" id="PS50157"/>
    </source>
</evidence>
<dbReference type="Pfam" id="PF24809">
    <property type="entry name" value="DUF7708"/>
    <property type="match status" value="1"/>
</dbReference>
<protein>
    <submittedName>
        <fullName evidence="7">Zinc finger protein</fullName>
    </submittedName>
</protein>
<dbReference type="SUPFAM" id="SSF57667">
    <property type="entry name" value="beta-beta-alpha zinc fingers"/>
    <property type="match status" value="1"/>
</dbReference>
<dbReference type="Gene3D" id="3.40.50.300">
    <property type="entry name" value="P-loop containing nucleotide triphosphate hydrolases"/>
    <property type="match status" value="1"/>
</dbReference>
<dbReference type="Gene3D" id="3.40.50.1580">
    <property type="entry name" value="Nucleoside phosphorylase domain"/>
    <property type="match status" value="1"/>
</dbReference>
<keyword evidence="4" id="KW-0862">Zinc</keyword>
<dbReference type="InterPro" id="IPR056884">
    <property type="entry name" value="NPHP3-like_N"/>
</dbReference>
<keyword evidence="8" id="KW-1185">Reference proteome</keyword>
<dbReference type="Gene3D" id="3.30.160.60">
    <property type="entry name" value="Classic Zinc Finger"/>
    <property type="match status" value="2"/>
</dbReference>
<organism evidence="7 8">
    <name type="scientific">Penicillium canariense</name>
    <dbReference type="NCBI Taxonomy" id="189055"/>
    <lineage>
        <taxon>Eukaryota</taxon>
        <taxon>Fungi</taxon>
        <taxon>Dikarya</taxon>
        <taxon>Ascomycota</taxon>
        <taxon>Pezizomycotina</taxon>
        <taxon>Eurotiomycetes</taxon>
        <taxon>Eurotiomycetidae</taxon>
        <taxon>Eurotiales</taxon>
        <taxon>Aspergillaceae</taxon>
        <taxon>Penicillium</taxon>
    </lineage>
</organism>
<dbReference type="Pfam" id="PF01048">
    <property type="entry name" value="PNP_UDP_1"/>
    <property type="match status" value="1"/>
</dbReference>
<keyword evidence="3 5" id="KW-0863">Zinc-finger</keyword>
<feature type="domain" description="C2H2-type" evidence="6">
    <location>
        <begin position="1254"/>
        <end position="1281"/>
    </location>
</feature>
<dbReference type="Proteomes" id="UP001149163">
    <property type="component" value="Unassembled WGS sequence"/>
</dbReference>
<reference evidence="7" key="2">
    <citation type="journal article" date="2023" name="IMA Fungus">
        <title>Comparative genomic study of the Penicillium genus elucidates a diverse pangenome and 15 lateral gene transfer events.</title>
        <authorList>
            <person name="Petersen C."/>
            <person name="Sorensen T."/>
            <person name="Nielsen M.R."/>
            <person name="Sondergaard T.E."/>
            <person name="Sorensen J.L."/>
            <person name="Fitzpatrick D.A."/>
            <person name="Frisvad J.C."/>
            <person name="Nielsen K.L."/>
        </authorList>
    </citation>
    <scope>NUCLEOTIDE SEQUENCE</scope>
    <source>
        <strain evidence="7">IBT 26290</strain>
    </source>
</reference>
<dbReference type="SMART" id="SM00355">
    <property type="entry name" value="ZnF_C2H2"/>
    <property type="match status" value="4"/>
</dbReference>
<dbReference type="InterPro" id="IPR056125">
    <property type="entry name" value="DUF7708"/>
</dbReference>
<dbReference type="GeneID" id="81429065"/>
<evidence type="ECO:0000256" key="4">
    <source>
        <dbReference type="ARBA" id="ARBA00022833"/>
    </source>
</evidence>
<dbReference type="EMBL" id="JAPQKN010000004">
    <property type="protein sequence ID" value="KAJ5160761.1"/>
    <property type="molecule type" value="Genomic_DNA"/>
</dbReference>
<dbReference type="GO" id="GO:0008270">
    <property type="term" value="F:zinc ion binding"/>
    <property type="evidence" value="ECO:0007669"/>
    <property type="project" value="UniProtKB-KW"/>
</dbReference>
<evidence type="ECO:0000256" key="5">
    <source>
        <dbReference type="PROSITE-ProRule" id="PRU00042"/>
    </source>
</evidence>
<evidence type="ECO:0000313" key="7">
    <source>
        <dbReference type="EMBL" id="KAJ5160761.1"/>
    </source>
</evidence>
<gene>
    <name evidence="7" type="ORF">N7482_007765</name>
</gene>
<dbReference type="SUPFAM" id="SSF52540">
    <property type="entry name" value="P-loop containing nucleoside triphosphate hydrolases"/>
    <property type="match status" value="1"/>
</dbReference>
<dbReference type="GO" id="GO:0003824">
    <property type="term" value="F:catalytic activity"/>
    <property type="evidence" value="ECO:0007669"/>
    <property type="project" value="InterPro"/>
</dbReference>
<dbReference type="InterPro" id="IPR054471">
    <property type="entry name" value="GPIID_WHD"/>
</dbReference>
<reference evidence="7" key="1">
    <citation type="submission" date="2022-11" db="EMBL/GenBank/DDBJ databases">
        <authorList>
            <person name="Petersen C."/>
        </authorList>
    </citation>
    <scope>NUCLEOTIDE SEQUENCE</scope>
    <source>
        <strain evidence="7">IBT 26290</strain>
    </source>
</reference>
<dbReference type="Pfam" id="PF24883">
    <property type="entry name" value="NPHP3_N"/>
    <property type="match status" value="1"/>
</dbReference>
<keyword evidence="1" id="KW-0479">Metal-binding</keyword>
<dbReference type="InterPro" id="IPR013087">
    <property type="entry name" value="Znf_C2H2_type"/>
</dbReference>
<dbReference type="InterPro" id="IPR036236">
    <property type="entry name" value="Znf_C2H2_sf"/>
</dbReference>
<sequence>MDGQKRPRNRDQFEIAIICALPLETNAVLCSLDEIWYDAPPIYGRAQNDRNHYVFGRSGRHAVVVVTLPGMGNVHSAGAAASLDMSFLSIQLVLLVGICGAVPYRPDGQEIILGDVIVSEVLVRLDFGRQYPTGHKRKDTILDGPGKPNEEILGLLQHWKSQVMAQQLQAKMMQHLINLMQHPHIGTGYPTSSDQLFAADYIHRHHTGCVECSSAESVCATALNASCEELECDLRMLVHRAQRSGCDAQGSPTQRIHFGSIGTADTVMKSAWHRNQLAASERIIAFEMEGAGVWDKFNCLIIKGVCDYADSHKNKKWQGYAAAVAAAAAKEVLGQYVPHDRPESSNPRFQYSPQEMLTRRAHAESQERQATNDSAPRDIFDKIVKDFKEKVTPDQLQVFQATDLRTLKKELKRMQDEQQQMRALRNMRRIEPFMKRVEALGMVVHDLLGSDEIMCLIWGAAKALFRISRGHNDLLDRLLSAYEEIGDELPLLGESIGIFQHHIGFQRLLARIFANVMTFHADAMKIYSGRALKAVFKSLWQNYEPTFKNTLRHMRSYKTLIEDRMRATYIDPEQASMDTMEIRRLLQQVEKDMLEFEQGEIERRERSFHAVRDWIAAAETETEHNSICRDRSRYQNSGGWILDRIKIKEWIHAEPDEASGSILWINGRPGAGKTYLASVLIEACLQMTDCTTCYFYCSEKAESRGSAIAILRGILLQLVCRHNELIPYCYAKMKSSLSSILLDLSTINTLLETFCERISRLYVVIDGLDECGDGKKDVLETFKNLVKKAEVLSPGKLRVVFLSRPAPEIKNSLPEAQVFALEPENTKVDIQKYCQYRTRELAKFDFGDNILNGVIERICIRADVMNNLAKQPNRRRFQNEIDAARLPSELNEAYTRIMERLKQDLSEEQLAYTGLLLGWLVCSKRPLKWTEIQVALSIDLHSATVSHELDMDLKLRDDVQELCGSLVQVLKGNRVELVHSTARLFIAQRSEINLAAAECDLTLRCLRYLTLDLFRRDIPDSELREYILRGDLAFQDYAVSQWYMHMRTFVEAKQAFLEGDTMTLETNTQAQVALIFRELDNFVRFYGESLPANGILQPSQADCAFFQPFPFYGLLVRIWDHICSAQRGDITARNKVSLGSLEKALILNRVLLEELSSDPEVDLTMLYDEYPFRCPKVLCFYFHEGFKSADVRDNHVNYHDLPFQCPVDNCSPHVSGFRSKSALCSHMVRYHPEECDLDESFAPLNRRQVEDTRWHCGPCDNFFTRKSILEDHMRTHRGEKPFCCSECGRGFARKNDMKRHEKIHEKRRR</sequence>
<dbReference type="InterPro" id="IPR035994">
    <property type="entry name" value="Nucleoside_phosphorylase_sf"/>
</dbReference>
<dbReference type="Pfam" id="PF22939">
    <property type="entry name" value="WHD_GPIID"/>
    <property type="match status" value="1"/>
</dbReference>
<dbReference type="FunFam" id="3.30.160.60:FF:002343">
    <property type="entry name" value="Zinc finger protein 33A"/>
    <property type="match status" value="1"/>
</dbReference>
<dbReference type="GO" id="GO:0009116">
    <property type="term" value="P:nucleoside metabolic process"/>
    <property type="evidence" value="ECO:0007669"/>
    <property type="project" value="InterPro"/>
</dbReference>
<feature type="domain" description="C2H2-type" evidence="6">
    <location>
        <begin position="1282"/>
        <end position="1309"/>
    </location>
</feature>
<evidence type="ECO:0000256" key="3">
    <source>
        <dbReference type="ARBA" id="ARBA00022771"/>
    </source>
</evidence>
<comment type="caution">
    <text evidence="7">The sequence shown here is derived from an EMBL/GenBank/DDBJ whole genome shotgun (WGS) entry which is preliminary data.</text>
</comment>